<keyword evidence="1" id="KW-0472">Membrane</keyword>
<feature type="transmembrane region" description="Helical" evidence="1">
    <location>
        <begin position="377"/>
        <end position="400"/>
    </location>
</feature>
<name>A0A7W9HU20_9PSEU</name>
<dbReference type="AlphaFoldDB" id="A0A7W9HU20"/>
<dbReference type="EMBL" id="JACHMO010000001">
    <property type="protein sequence ID" value="MBB5807954.1"/>
    <property type="molecule type" value="Genomic_DNA"/>
</dbReference>
<keyword evidence="1" id="KW-0812">Transmembrane</keyword>
<dbReference type="InterPro" id="IPR035897">
    <property type="entry name" value="Toll_tir_struct_dom_sf"/>
</dbReference>
<evidence type="ECO:0000313" key="3">
    <source>
        <dbReference type="EMBL" id="MBB5807954.1"/>
    </source>
</evidence>
<keyword evidence="4" id="KW-1185">Reference proteome</keyword>
<evidence type="ECO:0000259" key="2">
    <source>
        <dbReference type="Pfam" id="PF13676"/>
    </source>
</evidence>
<reference evidence="3 4" key="1">
    <citation type="submission" date="2020-08" db="EMBL/GenBank/DDBJ databases">
        <title>Sequencing the genomes of 1000 actinobacteria strains.</title>
        <authorList>
            <person name="Klenk H.-P."/>
        </authorList>
    </citation>
    <scope>NUCLEOTIDE SEQUENCE [LARGE SCALE GENOMIC DNA]</scope>
    <source>
        <strain evidence="3 4">DSM 45486</strain>
    </source>
</reference>
<keyword evidence="1" id="KW-1133">Transmembrane helix</keyword>
<dbReference type="Gene3D" id="3.40.50.10140">
    <property type="entry name" value="Toll/interleukin-1 receptor homology (TIR) domain"/>
    <property type="match status" value="1"/>
</dbReference>
<dbReference type="InterPro" id="IPR000157">
    <property type="entry name" value="TIR_dom"/>
</dbReference>
<proteinExistence type="predicted"/>
<dbReference type="GO" id="GO:0007165">
    <property type="term" value="P:signal transduction"/>
    <property type="evidence" value="ECO:0007669"/>
    <property type="project" value="InterPro"/>
</dbReference>
<feature type="transmembrane region" description="Helical" evidence="1">
    <location>
        <begin position="254"/>
        <end position="274"/>
    </location>
</feature>
<feature type="transmembrane region" description="Helical" evidence="1">
    <location>
        <begin position="180"/>
        <end position="202"/>
    </location>
</feature>
<dbReference type="Proteomes" id="UP000552097">
    <property type="component" value="Unassembled WGS sequence"/>
</dbReference>
<dbReference type="Pfam" id="PF13676">
    <property type="entry name" value="TIR_2"/>
    <property type="match status" value="1"/>
</dbReference>
<accession>A0A7W9HU20</accession>
<feature type="transmembrane region" description="Helical" evidence="1">
    <location>
        <begin position="412"/>
        <end position="431"/>
    </location>
</feature>
<feature type="domain" description="TIR" evidence="2">
    <location>
        <begin position="27"/>
        <end position="151"/>
    </location>
</feature>
<dbReference type="RefSeq" id="WP_184927930.1">
    <property type="nucleotide sequence ID" value="NZ_JACHMO010000001.1"/>
</dbReference>
<evidence type="ECO:0000256" key="1">
    <source>
        <dbReference type="SAM" id="Phobius"/>
    </source>
</evidence>
<evidence type="ECO:0000313" key="4">
    <source>
        <dbReference type="Proteomes" id="UP000552097"/>
    </source>
</evidence>
<feature type="transmembrane region" description="Helical" evidence="1">
    <location>
        <begin position="280"/>
        <end position="300"/>
    </location>
</feature>
<comment type="caution">
    <text evidence="3">The sequence shown here is derived from an EMBL/GenBank/DDBJ whole genome shotgun (WGS) entry which is preliminary data.</text>
</comment>
<organism evidence="3 4">
    <name type="scientific">Saccharothrix ecbatanensis</name>
    <dbReference type="NCBI Taxonomy" id="1105145"/>
    <lineage>
        <taxon>Bacteria</taxon>
        <taxon>Bacillati</taxon>
        <taxon>Actinomycetota</taxon>
        <taxon>Actinomycetes</taxon>
        <taxon>Pseudonocardiales</taxon>
        <taxon>Pseudonocardiaceae</taxon>
        <taxon>Saccharothrix</taxon>
    </lineage>
</organism>
<feature type="transmembrane region" description="Helical" evidence="1">
    <location>
        <begin position="208"/>
        <end position="233"/>
    </location>
</feature>
<gene>
    <name evidence="3" type="ORF">F4560_007722</name>
</gene>
<sequence>MPGEAIFVNYRQNGSQDGGFDRLPHVQVVEAITERLRRHFGANQVFLDTGIRAGEHYPDALRVKLRDAELLIVVLHRGWLRDLEDRMGRSGVDWVRDEIRTALDDGKHVLPVLIDKAGLPSLDALPEDIRPFALKQLRRIDFGHWERDVRLLIQEVEAYLSPVSLPEKATPPLPRPRHPVLPAITWLVGALIPFAASTVFASTVDQPAWLTAAAVAGVLVLFVISLVAAANSWGYRYLDRLDREYTALPRDLKLDVILALMACSVGLFVLLTIPELSANGRMLLVAVVVLLIIGGGVPGLRKLRSGLDWPQPGVEADPTTVRRAINTAAEHISHFTPPLNRTQRDQGNFALDRVEEAVAGLRELSARRRITWFRATAPWLTSLHTLLAGATVGASVSALPVYWSSGLSHWSAPLWCAAGVVLAVAFQLGALESVYRLHRRRGRAVIETTSEKTARLRALISESSVPAPPKKYEGPSAHRRIAD</sequence>
<protein>
    <recommendedName>
        <fullName evidence="2">TIR domain-containing protein</fullName>
    </recommendedName>
</protein>